<dbReference type="GO" id="GO:0006081">
    <property type="term" value="P:aldehyde metabolic process"/>
    <property type="evidence" value="ECO:0007669"/>
    <property type="project" value="InterPro"/>
</dbReference>
<dbReference type="RefSeq" id="WP_185675441.1">
    <property type="nucleotide sequence ID" value="NZ_JACHVB010000023.1"/>
</dbReference>
<dbReference type="InterPro" id="IPR016162">
    <property type="entry name" value="Ald_DH_N"/>
</dbReference>
<proteinExistence type="inferred from homology"/>
<evidence type="ECO:0000259" key="5">
    <source>
        <dbReference type="Pfam" id="PF00171"/>
    </source>
</evidence>
<sequence>MAQALYRKKAEEAPQLLEDQRAFFERGHTRNIAWRCASLQRLEKELARRTDDALAALAQDLGKPEAEAYLSEVYFLRKEIQLTRKRLRRWLKPQCKTSPLYFFPMTSRVMLEPYGCVLVMAAWNYPLQLALAPVISAVAAGNTVILKPSESASATECLLGELVTACFEPEHVSVVTGSAEVAEELTGLDFDFIFFTGSERVGKLVARRAASRMIPCVMELGGKCPCVVDPSVDLAIAARRILAGKLFNAGQTCFAPDFVIVHESCYDELVGEMQRLLREGRWAHDLARLVDLQHYERVKDLAGPDALIYGRDEPEALRLAPRLVLRPEWSAPCMQEEIFGPVLPVLAYKDSESLIRQLRRLSSPLALYCFSRRKDFISILTRSLRSGSVCVNDTMKQAANLALPFGGVGASGYGRYRAEAGVEAFSYRRSIARRFFLPDPFALMPPYGDKIRLLRRWLK</sequence>
<evidence type="ECO:0000313" key="7">
    <source>
        <dbReference type="Proteomes" id="UP000546464"/>
    </source>
</evidence>
<gene>
    <name evidence="6" type="ORF">H5P28_09325</name>
</gene>
<dbReference type="Gene3D" id="3.40.309.10">
    <property type="entry name" value="Aldehyde Dehydrogenase, Chain A, domain 2"/>
    <property type="match status" value="1"/>
</dbReference>
<organism evidence="6 7">
    <name type="scientific">Ruficoccus amylovorans</name>
    <dbReference type="NCBI Taxonomy" id="1804625"/>
    <lineage>
        <taxon>Bacteria</taxon>
        <taxon>Pseudomonadati</taxon>
        <taxon>Verrucomicrobiota</taxon>
        <taxon>Opitutia</taxon>
        <taxon>Puniceicoccales</taxon>
        <taxon>Cerasicoccaceae</taxon>
        <taxon>Ruficoccus</taxon>
    </lineage>
</organism>
<dbReference type="GO" id="GO:0004029">
    <property type="term" value="F:aldehyde dehydrogenase (NAD+) activity"/>
    <property type="evidence" value="ECO:0007669"/>
    <property type="project" value="TreeGrafter"/>
</dbReference>
<evidence type="ECO:0000256" key="2">
    <source>
        <dbReference type="ARBA" id="ARBA00023002"/>
    </source>
</evidence>
<protein>
    <recommendedName>
        <fullName evidence="3">Aldehyde dehydrogenase</fullName>
    </recommendedName>
</protein>
<dbReference type="AlphaFoldDB" id="A0A842HFV4"/>
<dbReference type="InterPro" id="IPR016163">
    <property type="entry name" value="Ald_DH_C"/>
</dbReference>
<evidence type="ECO:0000256" key="3">
    <source>
        <dbReference type="PIRNR" id="PIRNR036492"/>
    </source>
</evidence>
<comment type="caution">
    <text evidence="6">The sequence shown here is derived from an EMBL/GenBank/DDBJ whole genome shotgun (WGS) entry which is preliminary data.</text>
</comment>
<dbReference type="SUPFAM" id="SSF53720">
    <property type="entry name" value="ALDH-like"/>
    <property type="match status" value="1"/>
</dbReference>
<dbReference type="Gene3D" id="3.40.605.10">
    <property type="entry name" value="Aldehyde Dehydrogenase, Chain A, domain 1"/>
    <property type="match status" value="1"/>
</dbReference>
<reference evidence="6 7" key="1">
    <citation type="submission" date="2020-07" db="EMBL/GenBank/DDBJ databases">
        <authorList>
            <person name="Feng X."/>
        </authorList>
    </citation>
    <scope>NUCLEOTIDE SEQUENCE [LARGE SCALE GENOMIC DNA]</scope>
    <source>
        <strain evidence="6 7">JCM31066</strain>
    </source>
</reference>
<dbReference type="PANTHER" id="PTHR43570">
    <property type="entry name" value="ALDEHYDE DEHYDROGENASE"/>
    <property type="match status" value="1"/>
</dbReference>
<feature type="active site" evidence="4">
    <location>
        <position position="219"/>
    </location>
</feature>
<evidence type="ECO:0000256" key="1">
    <source>
        <dbReference type="ARBA" id="ARBA00009986"/>
    </source>
</evidence>
<dbReference type="Proteomes" id="UP000546464">
    <property type="component" value="Unassembled WGS sequence"/>
</dbReference>
<name>A0A842HFV4_9BACT</name>
<dbReference type="PIRSF" id="PIRSF036492">
    <property type="entry name" value="ALDH"/>
    <property type="match status" value="1"/>
</dbReference>
<dbReference type="InterPro" id="IPR016161">
    <property type="entry name" value="Ald_DH/histidinol_DH"/>
</dbReference>
<accession>A0A842HFV4</accession>
<dbReference type="PANTHER" id="PTHR43570:SF16">
    <property type="entry name" value="ALDEHYDE DEHYDROGENASE TYPE III, ISOFORM Q"/>
    <property type="match status" value="1"/>
</dbReference>
<dbReference type="InterPro" id="IPR012394">
    <property type="entry name" value="Aldehyde_DH_NAD(P)"/>
</dbReference>
<dbReference type="InterPro" id="IPR015590">
    <property type="entry name" value="Aldehyde_DH_dom"/>
</dbReference>
<dbReference type="EMBL" id="JACHVB010000023">
    <property type="protein sequence ID" value="MBC2594457.1"/>
    <property type="molecule type" value="Genomic_DNA"/>
</dbReference>
<feature type="active site" evidence="4">
    <location>
        <position position="253"/>
    </location>
</feature>
<dbReference type="CDD" id="cd07087">
    <property type="entry name" value="ALDH_F3-13-14_CALDH-like"/>
    <property type="match status" value="1"/>
</dbReference>
<comment type="similarity">
    <text evidence="1 3">Belongs to the aldehyde dehydrogenase family.</text>
</comment>
<keyword evidence="2 3" id="KW-0560">Oxidoreductase</keyword>
<evidence type="ECO:0000256" key="4">
    <source>
        <dbReference type="PIRSR" id="PIRSR036492-1"/>
    </source>
</evidence>
<evidence type="ECO:0000313" key="6">
    <source>
        <dbReference type="EMBL" id="MBC2594457.1"/>
    </source>
</evidence>
<dbReference type="GO" id="GO:0005737">
    <property type="term" value="C:cytoplasm"/>
    <property type="evidence" value="ECO:0007669"/>
    <property type="project" value="TreeGrafter"/>
</dbReference>
<dbReference type="Pfam" id="PF00171">
    <property type="entry name" value="Aldedh"/>
    <property type="match status" value="1"/>
</dbReference>
<keyword evidence="7" id="KW-1185">Reference proteome</keyword>
<feature type="domain" description="Aldehyde dehydrogenase" evidence="5">
    <location>
        <begin position="7"/>
        <end position="430"/>
    </location>
</feature>